<keyword evidence="4" id="KW-1185">Reference proteome</keyword>
<comment type="caution">
    <text evidence="2">The sequence shown here is derived from an EMBL/GenBank/DDBJ whole genome shotgun (WGS) entry which is preliminary data.</text>
</comment>
<evidence type="ECO:0000313" key="4">
    <source>
        <dbReference type="Proteomes" id="UP000663828"/>
    </source>
</evidence>
<accession>A0A814MYU9</accession>
<keyword evidence="1" id="KW-0732">Signal</keyword>
<dbReference type="AlphaFoldDB" id="A0A814MYU9"/>
<evidence type="ECO:0000313" key="3">
    <source>
        <dbReference type="EMBL" id="CAF1396125.1"/>
    </source>
</evidence>
<dbReference type="EMBL" id="CAJNOR010001146">
    <property type="protein sequence ID" value="CAF1085048.1"/>
    <property type="molecule type" value="Genomic_DNA"/>
</dbReference>
<dbReference type="OrthoDB" id="9975494at2759"/>
<evidence type="ECO:0000256" key="1">
    <source>
        <dbReference type="SAM" id="SignalP"/>
    </source>
</evidence>
<proteinExistence type="predicted"/>
<dbReference type="Proteomes" id="UP000663828">
    <property type="component" value="Unassembled WGS sequence"/>
</dbReference>
<dbReference type="Proteomes" id="UP000663852">
    <property type="component" value="Unassembled WGS sequence"/>
</dbReference>
<feature type="signal peptide" evidence="1">
    <location>
        <begin position="1"/>
        <end position="20"/>
    </location>
</feature>
<gene>
    <name evidence="3" type="ORF">EDS130_LOCUS35746</name>
    <name evidence="2" type="ORF">XAT740_LOCUS17528</name>
</gene>
<reference evidence="2" key="1">
    <citation type="submission" date="2021-02" db="EMBL/GenBank/DDBJ databases">
        <authorList>
            <person name="Nowell W R."/>
        </authorList>
    </citation>
    <scope>NUCLEOTIDE SEQUENCE</scope>
</reference>
<sequence>MKQFFMVFLIIMLNIKKNELKCLQAWNGSGTGAWYRVDTICNSSFISTELVNCLPTIILPSNLTAFSDGFYISLGVFNRFNGVSLDIGLTFDLGKNRWFSYGNDRLGWKSGSISIDSNENRCINVSLSIFNDYIHYIIRNSNGSIVLGEDKFYSFQIDPLLNLTKNNSDSFGFYRFDSIAQSKETLKSGSQLIHAQMFNWTLKFSSGEILPANEYNIAKNISGYSPGICCSNQEIKTIEIHQQIKWNQSDISIRYI</sequence>
<name>A0A814MYU9_ADIRI</name>
<feature type="chain" id="PRO_5036225306" evidence="1">
    <location>
        <begin position="21"/>
        <end position="256"/>
    </location>
</feature>
<organism evidence="2 4">
    <name type="scientific">Adineta ricciae</name>
    <name type="common">Rotifer</name>
    <dbReference type="NCBI Taxonomy" id="249248"/>
    <lineage>
        <taxon>Eukaryota</taxon>
        <taxon>Metazoa</taxon>
        <taxon>Spiralia</taxon>
        <taxon>Gnathifera</taxon>
        <taxon>Rotifera</taxon>
        <taxon>Eurotatoria</taxon>
        <taxon>Bdelloidea</taxon>
        <taxon>Adinetida</taxon>
        <taxon>Adinetidae</taxon>
        <taxon>Adineta</taxon>
    </lineage>
</organism>
<protein>
    <submittedName>
        <fullName evidence="2">Uncharacterized protein</fullName>
    </submittedName>
</protein>
<evidence type="ECO:0000313" key="2">
    <source>
        <dbReference type="EMBL" id="CAF1085048.1"/>
    </source>
</evidence>
<dbReference type="EMBL" id="CAJNOJ010000319">
    <property type="protein sequence ID" value="CAF1396125.1"/>
    <property type="molecule type" value="Genomic_DNA"/>
</dbReference>